<dbReference type="AlphaFoldDB" id="A0A841L1L9"/>
<gene>
    <name evidence="2" type="ORF">FHS79_000474</name>
</gene>
<dbReference type="EMBL" id="JACIIV010000003">
    <property type="protein sequence ID" value="MBB6226320.1"/>
    <property type="molecule type" value="Genomic_DNA"/>
</dbReference>
<evidence type="ECO:0000256" key="1">
    <source>
        <dbReference type="SAM" id="Phobius"/>
    </source>
</evidence>
<evidence type="ECO:0000313" key="2">
    <source>
        <dbReference type="EMBL" id="MBB6226320.1"/>
    </source>
</evidence>
<accession>A0A841L1L9</accession>
<keyword evidence="1" id="KW-0472">Membrane</keyword>
<evidence type="ECO:0000313" key="3">
    <source>
        <dbReference type="Proteomes" id="UP000538147"/>
    </source>
</evidence>
<dbReference type="RefSeq" id="WP_184194809.1">
    <property type="nucleotide sequence ID" value="NZ_JACIIV010000003.1"/>
</dbReference>
<proteinExistence type="predicted"/>
<reference evidence="2 3" key="1">
    <citation type="submission" date="2020-08" db="EMBL/GenBank/DDBJ databases">
        <title>Genomic Encyclopedia of Type Strains, Phase IV (KMG-IV): sequencing the most valuable type-strain genomes for metagenomic binning, comparative biology and taxonomic classification.</title>
        <authorList>
            <person name="Goeker M."/>
        </authorList>
    </citation>
    <scope>NUCLEOTIDE SEQUENCE [LARGE SCALE GENOMIC DNA]</scope>
    <source>
        <strain evidence="2 3">DSM 102189</strain>
    </source>
</reference>
<dbReference type="Proteomes" id="UP000538147">
    <property type="component" value="Unassembled WGS sequence"/>
</dbReference>
<feature type="transmembrane region" description="Helical" evidence="1">
    <location>
        <begin position="12"/>
        <end position="34"/>
    </location>
</feature>
<feature type="transmembrane region" description="Helical" evidence="1">
    <location>
        <begin position="85"/>
        <end position="105"/>
    </location>
</feature>
<protein>
    <submittedName>
        <fullName evidence="2">Uncharacterized protein</fullName>
    </submittedName>
</protein>
<name>A0A841L1L9_9SPHN</name>
<organism evidence="2 3">
    <name type="scientific">Polymorphobacter multimanifer</name>
    <dbReference type="NCBI Taxonomy" id="1070431"/>
    <lineage>
        <taxon>Bacteria</taxon>
        <taxon>Pseudomonadati</taxon>
        <taxon>Pseudomonadota</taxon>
        <taxon>Alphaproteobacteria</taxon>
        <taxon>Sphingomonadales</taxon>
        <taxon>Sphingosinicellaceae</taxon>
        <taxon>Polymorphobacter</taxon>
    </lineage>
</organism>
<keyword evidence="1" id="KW-1133">Transmembrane helix</keyword>
<feature type="transmembrane region" description="Helical" evidence="1">
    <location>
        <begin position="46"/>
        <end position="65"/>
    </location>
</feature>
<comment type="caution">
    <text evidence="2">The sequence shown here is derived from an EMBL/GenBank/DDBJ whole genome shotgun (WGS) entry which is preliminary data.</text>
</comment>
<keyword evidence="3" id="KW-1185">Reference proteome</keyword>
<sequence length="155" mass="16196">MSALLRAIGGWLAWAVGFSILYGLHGVACALGWPAIRIGPVDLQRLVLAFAWIVSVGSIAAWTWLQWRAAPGKIALLDWLARGSAAAGLFAMVISGLPVVLSAPCGTDAVPWSRGTIGMVGCSNGTRCRPAAPSATPEHGEALAVRDMVFPEEFG</sequence>
<keyword evidence="1" id="KW-0812">Transmembrane</keyword>